<protein>
    <submittedName>
        <fullName evidence="1">Uncharacterized protein</fullName>
    </submittedName>
</protein>
<evidence type="ECO:0000313" key="2">
    <source>
        <dbReference type="Proteomes" id="UP000197174"/>
    </source>
</evidence>
<name>A0A246RII5_9ACTN</name>
<proteinExistence type="predicted"/>
<evidence type="ECO:0000313" key="1">
    <source>
        <dbReference type="EMBL" id="OWV04292.1"/>
    </source>
</evidence>
<dbReference type="AlphaFoldDB" id="A0A246RII5"/>
<comment type="caution">
    <text evidence="1">The sequence shown here is derived from an EMBL/GenBank/DDBJ whole genome shotgun (WGS) entry which is preliminary data.</text>
</comment>
<sequence>MVVPPPGGVVPGRAAVMTVVLADLCAPGTGRAFAAVRRSRRPARDVCAGGRVDPLAALPRTANWRLRRWWNSPGHPH</sequence>
<organism evidence="1 2">
    <name type="scientific">Micromonospora wenchangensis</name>
    <dbReference type="NCBI Taxonomy" id="1185415"/>
    <lineage>
        <taxon>Bacteria</taxon>
        <taxon>Bacillati</taxon>
        <taxon>Actinomycetota</taxon>
        <taxon>Actinomycetes</taxon>
        <taxon>Micromonosporales</taxon>
        <taxon>Micromonosporaceae</taxon>
        <taxon>Micromonospora</taxon>
    </lineage>
</organism>
<dbReference type="EMBL" id="MZMV01000036">
    <property type="protein sequence ID" value="OWV04292.1"/>
    <property type="molecule type" value="Genomic_DNA"/>
</dbReference>
<dbReference type="Proteomes" id="UP000197174">
    <property type="component" value="Unassembled WGS sequence"/>
</dbReference>
<gene>
    <name evidence="1" type="ORF">B5D80_20500</name>
</gene>
<keyword evidence="2" id="KW-1185">Reference proteome</keyword>
<accession>A0A246RII5</accession>
<reference evidence="1 2" key="1">
    <citation type="submission" date="2017-03" db="EMBL/GenBank/DDBJ databases">
        <title>Whole genome sequence of Micromonospora wenchangensis, isolated from mangrove soil.</title>
        <authorList>
            <person name="Yang H."/>
        </authorList>
    </citation>
    <scope>NUCLEOTIDE SEQUENCE [LARGE SCALE GENOMIC DNA]</scope>
    <source>
        <strain evidence="1 2">CCTCC AA 2012002</strain>
    </source>
</reference>